<keyword evidence="3" id="KW-1185">Reference proteome</keyword>
<gene>
    <name evidence="2" type="ORF">REIFOR_01541</name>
</gene>
<proteinExistence type="predicted"/>
<organism evidence="2 3">
    <name type="scientific">Reinekea forsetii</name>
    <dbReference type="NCBI Taxonomy" id="1336806"/>
    <lineage>
        <taxon>Bacteria</taxon>
        <taxon>Pseudomonadati</taxon>
        <taxon>Pseudomonadota</taxon>
        <taxon>Gammaproteobacteria</taxon>
        <taxon>Oceanospirillales</taxon>
        <taxon>Saccharospirillaceae</taxon>
        <taxon>Reinekea</taxon>
    </lineage>
</organism>
<name>A0A2K8KUZ0_9GAMM</name>
<feature type="chain" id="PRO_5014791263" evidence="1">
    <location>
        <begin position="24"/>
        <end position="192"/>
    </location>
</feature>
<feature type="signal peptide" evidence="1">
    <location>
        <begin position="1"/>
        <end position="23"/>
    </location>
</feature>
<dbReference type="PROSITE" id="PS51257">
    <property type="entry name" value="PROKAR_LIPOPROTEIN"/>
    <property type="match status" value="1"/>
</dbReference>
<dbReference type="EMBL" id="CP011797">
    <property type="protein sequence ID" value="ATX76686.1"/>
    <property type="molecule type" value="Genomic_DNA"/>
</dbReference>
<reference evidence="2 3" key="1">
    <citation type="journal article" date="2017" name="Environ. Microbiol.">
        <title>Genomic and physiological analyses of 'Reinekea forsetii' reveal a versatile opportunistic lifestyle during spring algae blooms.</title>
        <authorList>
            <person name="Avci B."/>
            <person name="Hahnke R.L."/>
            <person name="Chafee M."/>
            <person name="Fischer T."/>
            <person name="Gruber-Vodicka H."/>
            <person name="Tegetmeyer H.E."/>
            <person name="Harder J."/>
            <person name="Fuchs B.M."/>
            <person name="Amann R.I."/>
            <person name="Teeling H."/>
        </authorList>
    </citation>
    <scope>NUCLEOTIDE SEQUENCE [LARGE SCALE GENOMIC DNA]</scope>
    <source>
        <strain evidence="2 3">Hel1_31_D35</strain>
    </source>
</reference>
<dbReference type="InterPro" id="IPR005619">
    <property type="entry name" value="Uncharacterised_YajG"/>
</dbReference>
<keyword evidence="1" id="KW-0732">Signal</keyword>
<keyword evidence="2" id="KW-0449">Lipoprotein</keyword>
<evidence type="ECO:0000313" key="3">
    <source>
        <dbReference type="Proteomes" id="UP000229757"/>
    </source>
</evidence>
<evidence type="ECO:0000313" key="2">
    <source>
        <dbReference type="EMBL" id="ATX76686.1"/>
    </source>
</evidence>
<protein>
    <submittedName>
        <fullName evidence="2">Putative lipoprotein</fullName>
    </submittedName>
</protein>
<evidence type="ECO:0000256" key="1">
    <source>
        <dbReference type="SAM" id="SignalP"/>
    </source>
</evidence>
<sequence>MRISLQACIATSVVLLMASCAQLSPQQVDFAPTIRTDGLIQGQGTVSLEVSDKRPGSTIGLRGGAYAQSATITAQAPLRELIERLATQVLAKSGMTVTTSLPETRIDISLEQLTYAVTPLRASIKRSTASAEISVKVERGNMTYVKNHTTSQYIDTVGYASEEKNSVLLNEVFDTVLENLFSDAGLETFLSN</sequence>
<accession>A0A2K8KUZ0</accession>
<dbReference type="Pfam" id="PF03923">
    <property type="entry name" value="Lipoprotein_16"/>
    <property type="match status" value="1"/>
</dbReference>
<dbReference type="AlphaFoldDB" id="A0A2K8KUZ0"/>
<dbReference type="Proteomes" id="UP000229757">
    <property type="component" value="Chromosome"/>
</dbReference>
<dbReference type="KEGG" id="rfo:REIFOR_01541"/>